<organism evidence="1 2">
    <name type="scientific">Streptomyces finlayi</name>
    <dbReference type="NCBI Taxonomy" id="67296"/>
    <lineage>
        <taxon>Bacteria</taxon>
        <taxon>Bacillati</taxon>
        <taxon>Actinomycetota</taxon>
        <taxon>Actinomycetes</taxon>
        <taxon>Kitasatosporales</taxon>
        <taxon>Streptomycetaceae</taxon>
        <taxon>Streptomyces</taxon>
    </lineage>
</organism>
<name>A0A918WT60_9ACTN</name>
<sequence>MELILRLGELLVRLLVPARGWHRTVPEQGDPAPRARRRTVVCRTAVDFQPGYFPALRATGGALVRTQAQIAYELAEQAEARLRRQRRRALWLAAYGIDAGPRVMQIHGMAVTR</sequence>
<protein>
    <submittedName>
        <fullName evidence="1">Uncharacterized protein</fullName>
    </submittedName>
</protein>
<comment type="caution">
    <text evidence="1">The sequence shown here is derived from an EMBL/GenBank/DDBJ whole genome shotgun (WGS) entry which is preliminary data.</text>
</comment>
<gene>
    <name evidence="1" type="ORF">GCM10010334_08260</name>
</gene>
<accession>A0A918WT60</accession>
<reference evidence="1" key="1">
    <citation type="journal article" date="2014" name="Int. J. Syst. Evol. Microbiol.">
        <title>Complete genome sequence of Corynebacterium casei LMG S-19264T (=DSM 44701T), isolated from a smear-ripened cheese.</title>
        <authorList>
            <consortium name="US DOE Joint Genome Institute (JGI-PGF)"/>
            <person name="Walter F."/>
            <person name="Albersmeier A."/>
            <person name="Kalinowski J."/>
            <person name="Ruckert C."/>
        </authorList>
    </citation>
    <scope>NUCLEOTIDE SEQUENCE</scope>
    <source>
        <strain evidence="1">JCM 4637</strain>
    </source>
</reference>
<evidence type="ECO:0000313" key="2">
    <source>
        <dbReference type="Proteomes" id="UP000638353"/>
    </source>
</evidence>
<evidence type="ECO:0000313" key="1">
    <source>
        <dbReference type="EMBL" id="GHC80887.1"/>
    </source>
</evidence>
<dbReference type="AlphaFoldDB" id="A0A918WT60"/>
<proteinExistence type="predicted"/>
<dbReference type="EMBL" id="BMVC01000001">
    <property type="protein sequence ID" value="GHC80887.1"/>
    <property type="molecule type" value="Genomic_DNA"/>
</dbReference>
<dbReference type="Proteomes" id="UP000638353">
    <property type="component" value="Unassembled WGS sequence"/>
</dbReference>
<reference evidence="1" key="2">
    <citation type="submission" date="2020-09" db="EMBL/GenBank/DDBJ databases">
        <authorList>
            <person name="Sun Q."/>
            <person name="Ohkuma M."/>
        </authorList>
    </citation>
    <scope>NUCLEOTIDE SEQUENCE</scope>
    <source>
        <strain evidence="1">JCM 4637</strain>
    </source>
</reference>